<dbReference type="EMBL" id="JXXK01000004">
    <property type="protein sequence ID" value="KJF40839.1"/>
    <property type="molecule type" value="Genomic_DNA"/>
</dbReference>
<dbReference type="PATRIC" id="fig|1550024.3.peg.1099"/>
<evidence type="ECO:0000313" key="10">
    <source>
        <dbReference type="Proteomes" id="UP000431913"/>
    </source>
</evidence>
<dbReference type="GO" id="GO:0051539">
    <property type="term" value="F:4 iron, 4 sulfur cluster binding"/>
    <property type="evidence" value="ECO:0007669"/>
    <property type="project" value="UniProtKB-KW"/>
</dbReference>
<reference evidence="8 11" key="2">
    <citation type="journal article" date="2019" name="Nat. Med.">
        <title>A library of human gut bacterial isolates paired with longitudinal multiomics data enables mechanistic microbiome research.</title>
        <authorList>
            <person name="Poyet M."/>
            <person name="Groussin M."/>
            <person name="Gibbons S.M."/>
            <person name="Avila-Pacheco J."/>
            <person name="Jiang X."/>
            <person name="Kearney S.M."/>
            <person name="Perrotta A.R."/>
            <person name="Berdy B."/>
            <person name="Zhao S."/>
            <person name="Lieberman T.D."/>
            <person name="Swanson P.K."/>
            <person name="Smith M."/>
            <person name="Roesemann S."/>
            <person name="Alexander J.E."/>
            <person name="Rich S.A."/>
            <person name="Livny J."/>
            <person name="Vlamakis H."/>
            <person name="Clish C."/>
            <person name="Bullock K."/>
            <person name="Deik A."/>
            <person name="Scott J."/>
            <person name="Pierce K.A."/>
            <person name="Xavier R.J."/>
            <person name="Alm E.J."/>
        </authorList>
    </citation>
    <scope>NUCLEOTIDE SEQUENCE [LARGE SCALE GENOMIC DNA]</scope>
    <source>
        <strain evidence="8 11">BIOML-A7</strain>
    </source>
</reference>
<keyword evidence="2" id="KW-0479">Metal-binding</keyword>
<dbReference type="PANTHER" id="PTHR43498:SF1">
    <property type="entry name" value="COB--COM HETERODISULFIDE REDUCTASE IRON-SULFUR SUBUNIT A"/>
    <property type="match status" value="1"/>
</dbReference>
<reference evidence="7 10" key="3">
    <citation type="submission" date="2019-08" db="EMBL/GenBank/DDBJ databases">
        <title>In-depth cultivation of the pig gut microbiome towards novel bacterial diversity and tailored functional studies.</title>
        <authorList>
            <person name="Wylensek D."/>
            <person name="Hitch T.C.A."/>
            <person name="Clavel T."/>
        </authorList>
    </citation>
    <scope>NUCLEOTIDE SEQUENCE [LARGE SCALE GENOMIC DNA]</scope>
    <source>
        <strain evidence="7 10">WCA3-601-WT-6J</strain>
    </source>
</reference>
<protein>
    <submittedName>
        <fullName evidence="6">FAD-dependent oxidoreductase</fullName>
    </submittedName>
</protein>
<dbReference type="RefSeq" id="WP_050004752.1">
    <property type="nucleotide sequence ID" value="NZ_CAOJUJ010000019.1"/>
</dbReference>
<organism evidence="6 9">
    <name type="scientific">Ruthenibacterium lactatiformans</name>
    <dbReference type="NCBI Taxonomy" id="1550024"/>
    <lineage>
        <taxon>Bacteria</taxon>
        <taxon>Bacillati</taxon>
        <taxon>Bacillota</taxon>
        <taxon>Clostridia</taxon>
        <taxon>Eubacteriales</taxon>
        <taxon>Oscillospiraceae</taxon>
        <taxon>Ruthenibacterium</taxon>
    </lineage>
</organism>
<dbReference type="GO" id="GO:0046872">
    <property type="term" value="F:metal ion binding"/>
    <property type="evidence" value="ECO:0007669"/>
    <property type="project" value="UniProtKB-KW"/>
</dbReference>
<gene>
    <name evidence="7" type="ORF">FYJ76_01680</name>
    <name evidence="8" type="ORF">GMD52_10380</name>
    <name evidence="6" type="ORF">TQ39_04880</name>
</gene>
<dbReference type="Proteomes" id="UP000032483">
    <property type="component" value="Unassembled WGS sequence"/>
</dbReference>
<evidence type="ECO:0000313" key="11">
    <source>
        <dbReference type="Proteomes" id="UP000449193"/>
    </source>
</evidence>
<dbReference type="InterPro" id="IPR039650">
    <property type="entry name" value="HdrA-like"/>
</dbReference>
<proteinExistence type="predicted"/>
<evidence type="ECO:0000256" key="1">
    <source>
        <dbReference type="ARBA" id="ARBA00022485"/>
    </source>
</evidence>
<dbReference type="EMBL" id="WMZR01000012">
    <property type="protein sequence ID" value="MTS51947.1"/>
    <property type="molecule type" value="Genomic_DNA"/>
</dbReference>
<dbReference type="Gene3D" id="3.50.50.60">
    <property type="entry name" value="FAD/NAD(P)-binding domain"/>
    <property type="match status" value="1"/>
</dbReference>
<evidence type="ECO:0000313" key="8">
    <source>
        <dbReference type="EMBL" id="MTS51947.1"/>
    </source>
</evidence>
<evidence type="ECO:0000256" key="4">
    <source>
        <dbReference type="ARBA" id="ARBA00023004"/>
    </source>
</evidence>
<evidence type="ECO:0000313" key="9">
    <source>
        <dbReference type="Proteomes" id="UP000032483"/>
    </source>
</evidence>
<evidence type="ECO:0000256" key="5">
    <source>
        <dbReference type="ARBA" id="ARBA00023014"/>
    </source>
</evidence>
<dbReference type="GeneID" id="42855961"/>
<accession>A0A0D8J284</accession>
<evidence type="ECO:0000313" key="7">
    <source>
        <dbReference type="EMBL" id="MST90659.1"/>
    </source>
</evidence>
<keyword evidence="4" id="KW-0408">Iron</keyword>
<evidence type="ECO:0000313" key="6">
    <source>
        <dbReference type="EMBL" id="KJF40839.1"/>
    </source>
</evidence>
<name>A0A0D8J284_9FIRM</name>
<dbReference type="SUPFAM" id="SSF51905">
    <property type="entry name" value="FAD/NAD(P)-binding domain"/>
    <property type="match status" value="1"/>
</dbReference>
<reference evidence="6" key="1">
    <citation type="submission" date="2015-02" db="EMBL/GenBank/DDBJ databases">
        <title>A novel member of the family Ruminococcaceae isolated from human feces.</title>
        <authorList>
            <person name="Shkoporov A.N."/>
            <person name="Chaplin A.V."/>
            <person name="Motuzova O.V."/>
            <person name="Kafarskaia L.I."/>
            <person name="Khokhlova E.V."/>
            <person name="Efimov B.A."/>
        </authorList>
    </citation>
    <scope>NUCLEOTIDE SEQUENCE [LARGE SCALE GENOMIC DNA]</scope>
    <source>
        <strain evidence="6">585-1</strain>
    </source>
</reference>
<evidence type="ECO:0000256" key="3">
    <source>
        <dbReference type="ARBA" id="ARBA00023002"/>
    </source>
</evidence>
<dbReference type="Pfam" id="PF12831">
    <property type="entry name" value="FAD_oxidored"/>
    <property type="match status" value="1"/>
</dbReference>
<keyword evidence="9" id="KW-1185">Reference proteome</keyword>
<dbReference type="AlphaFoldDB" id="A0A0D8J284"/>
<dbReference type="GO" id="GO:0016491">
    <property type="term" value="F:oxidoreductase activity"/>
    <property type="evidence" value="ECO:0007669"/>
    <property type="project" value="UniProtKB-KW"/>
</dbReference>
<comment type="caution">
    <text evidence="6">The sequence shown here is derived from an EMBL/GenBank/DDBJ whole genome shotgun (WGS) entry which is preliminary data.</text>
</comment>
<keyword evidence="3" id="KW-0560">Oxidoreductase</keyword>
<evidence type="ECO:0000256" key="2">
    <source>
        <dbReference type="ARBA" id="ARBA00022723"/>
    </source>
</evidence>
<dbReference type="PRINTS" id="PR00420">
    <property type="entry name" value="RNGMNOXGNASE"/>
</dbReference>
<keyword evidence="1" id="KW-0004">4Fe-4S</keyword>
<dbReference type="Proteomes" id="UP000431913">
    <property type="component" value="Unassembled WGS sequence"/>
</dbReference>
<dbReference type="InterPro" id="IPR036188">
    <property type="entry name" value="FAD/NAD-bd_sf"/>
</dbReference>
<dbReference type="PANTHER" id="PTHR43498">
    <property type="entry name" value="FERREDOXIN:COB-COM HETERODISULFIDE REDUCTASE SUBUNIT A"/>
    <property type="match status" value="1"/>
</dbReference>
<sequence>METVSFTRQLSVAENVDVLVVGAGPAGIGAAVCAARNGARTLVFDQNGCVGGQATTGLVGPFMTCYDAQNKKMVIRGIFEEVVARMKTLGGAVDPADVEAEEPFSGFYKIGHAHVGPFDHECFKLVCTQMLAESGAKLLLHTQFIDVLQENGRITGVVAANKSGLFLFRAKVVIDCSGDADVAARSGVKFELGRVEDGNMQPATLFFRVGNVDTPRLKAHIREHRDEIRPFYGPFSWLIREKAAEWGDVPRGEVCLFESPAAGEYRLNVTRILDVDGTNAEDLTRAELEGLRQAHQVFGFLKKYAPGFENARFLDTAATIGIRETRHVDGLYRLTVDDVRACRVPDDSIAVMATNMDTHNKNDPGGTYYTLENGPFFGVPYRCLIPRGISNLLVAGRSISADAMAGSAIRMIPCCLVFGQAAGTAAAMAASGACDPSRVDAQALRSLLLQQGAYLGQ</sequence>
<dbReference type="Proteomes" id="UP000449193">
    <property type="component" value="Unassembled WGS sequence"/>
</dbReference>
<dbReference type="EMBL" id="VUNJ01000001">
    <property type="protein sequence ID" value="MST90659.1"/>
    <property type="molecule type" value="Genomic_DNA"/>
</dbReference>
<keyword evidence="5" id="KW-0411">Iron-sulfur</keyword>